<dbReference type="Gene3D" id="3.20.20.450">
    <property type="entry name" value="EAL domain"/>
    <property type="match status" value="1"/>
</dbReference>
<feature type="domain" description="EAL" evidence="2">
    <location>
        <begin position="488"/>
        <end position="739"/>
    </location>
</feature>
<dbReference type="Pfam" id="PF13185">
    <property type="entry name" value="GAF_2"/>
    <property type="match status" value="1"/>
</dbReference>
<dbReference type="Pfam" id="PF00563">
    <property type="entry name" value="EAL"/>
    <property type="match status" value="1"/>
</dbReference>
<protein>
    <submittedName>
        <fullName evidence="4">EAL domain-containing protein</fullName>
    </submittedName>
</protein>
<dbReference type="Pfam" id="PF00990">
    <property type="entry name" value="GGDEF"/>
    <property type="match status" value="1"/>
</dbReference>
<name>A0A545AKE3_9ACTN</name>
<dbReference type="RefSeq" id="WP_142707752.1">
    <property type="nucleotide sequence ID" value="NZ_VIRS01000022.1"/>
</dbReference>
<accession>A0A545AKE3</accession>
<dbReference type="Gene3D" id="3.30.450.40">
    <property type="match status" value="1"/>
</dbReference>
<dbReference type="InterPro" id="IPR000160">
    <property type="entry name" value="GGDEF_dom"/>
</dbReference>
<dbReference type="InterPro" id="IPR035919">
    <property type="entry name" value="EAL_sf"/>
</dbReference>
<feature type="domain" description="GGDEF" evidence="3">
    <location>
        <begin position="346"/>
        <end position="479"/>
    </location>
</feature>
<dbReference type="EMBL" id="VIRS01000022">
    <property type="protein sequence ID" value="TQS41793.1"/>
    <property type="molecule type" value="Genomic_DNA"/>
</dbReference>
<dbReference type="SUPFAM" id="SSF55781">
    <property type="entry name" value="GAF domain-like"/>
    <property type="match status" value="1"/>
</dbReference>
<evidence type="ECO:0000313" key="4">
    <source>
        <dbReference type="EMBL" id="TQS41793.1"/>
    </source>
</evidence>
<dbReference type="SUPFAM" id="SSF141868">
    <property type="entry name" value="EAL domain-like"/>
    <property type="match status" value="1"/>
</dbReference>
<dbReference type="InterPro" id="IPR003018">
    <property type="entry name" value="GAF"/>
</dbReference>
<dbReference type="InterPro" id="IPR029016">
    <property type="entry name" value="GAF-like_dom_sf"/>
</dbReference>
<proteinExistence type="predicted"/>
<dbReference type="SUPFAM" id="SSF55073">
    <property type="entry name" value="Nucleotide cyclase"/>
    <property type="match status" value="1"/>
</dbReference>
<gene>
    <name evidence="4" type="ORF">FL583_27540</name>
</gene>
<evidence type="ECO:0000313" key="5">
    <source>
        <dbReference type="Proteomes" id="UP000317982"/>
    </source>
</evidence>
<dbReference type="Proteomes" id="UP000317982">
    <property type="component" value="Unassembled WGS sequence"/>
</dbReference>
<reference evidence="4 5" key="1">
    <citation type="submission" date="2019-07" db="EMBL/GenBank/DDBJ databases">
        <title>Cryptosporangium phraense sp. nov., isolated from plant litter.</title>
        <authorList>
            <person name="Suriyachadkun C."/>
        </authorList>
    </citation>
    <scope>NUCLEOTIDE SEQUENCE [LARGE SCALE GENOMIC DNA]</scope>
    <source>
        <strain evidence="4 5">A-T 5661</strain>
    </source>
</reference>
<dbReference type="CDD" id="cd01949">
    <property type="entry name" value="GGDEF"/>
    <property type="match status" value="1"/>
</dbReference>
<dbReference type="PANTHER" id="PTHR44757">
    <property type="entry name" value="DIGUANYLATE CYCLASE DGCP"/>
    <property type="match status" value="1"/>
</dbReference>
<dbReference type="CDD" id="cd01948">
    <property type="entry name" value="EAL"/>
    <property type="match status" value="1"/>
</dbReference>
<dbReference type="AlphaFoldDB" id="A0A545AKE3"/>
<dbReference type="PANTHER" id="PTHR44757:SF2">
    <property type="entry name" value="BIOFILM ARCHITECTURE MAINTENANCE PROTEIN MBAA"/>
    <property type="match status" value="1"/>
</dbReference>
<dbReference type="OrthoDB" id="5240682at2"/>
<dbReference type="InterPro" id="IPR043128">
    <property type="entry name" value="Rev_trsase/Diguanyl_cyclase"/>
</dbReference>
<feature type="region of interest" description="Disordered" evidence="1">
    <location>
        <begin position="746"/>
        <end position="796"/>
    </location>
</feature>
<sequence length="796" mass="84273">MTDPGAGANWAAQQLPEYLAVVSSRPDVRSAAGVAAEWAAELMEAEVGAVILGSELQAQVGFPRGAAPDELLVAAAVDRPTTIDVPGVGPCFCTVVVLGADTAGHLLVARGDRAFGAEELSLLRGMGRVLGLQLRQIQTLASERTLVETLQRRQRLLEEFGRVQRALLTRAPLQEILDAITAGANALFEGDMVSLRLVDPDDSGQMLLASRSGIPDRFAAKSWRLPISPGLQRAMDTGEIVVADRARLASAGYSKDVVEPIEAVMAAPVSEDGERVGCLIVASSEPGRSYGESDQETLQGFADHVSMALTDARGVQALHQAYHDGLTGLPNRALLKERLGHALRRGPCGLLFVDLDRFKLVNDSLGHEAGDQLLIETAERLREAAGPGNTVARYGGDEFVVLVDRVIDSVAEATEVGDRMLAAMQSPFLIMGRECSVGASIGVTVAAGDRAPDEVLRDADVAMYRAKQGGRGRVEVFKPEMHAVLMERLDLEADLRRAIEQDELFLVYQPIVDLATMRPASLEALVRWNHPTRGVLPPSHFIPMAEETGLIASIGRWVVSEAAAAARRWGVSDLGINVNLAVSHLRLPGAADEVAALVREAGVSPERLTVEVTENEIVREHDEALDALFTLRELGMTIAVDDFGTGFSSLRYLRQLPVNAVKVDRSFLADIDLSPEALAFAQSIVGLGTALSLHTVAEGIERPAQLVELQRMGCGYGQGFYLSRPLPEDGVVAWLSSASRAQPGAASLAQPGTASLAQPGSVGNAHPGSAGNAELGGEGDADSALGVGAEAGHLGG</sequence>
<dbReference type="InterPro" id="IPR001633">
    <property type="entry name" value="EAL_dom"/>
</dbReference>
<dbReference type="NCBIfam" id="TIGR00254">
    <property type="entry name" value="GGDEF"/>
    <property type="match status" value="1"/>
</dbReference>
<evidence type="ECO:0000259" key="3">
    <source>
        <dbReference type="PROSITE" id="PS50887"/>
    </source>
</evidence>
<dbReference type="SMART" id="SM00065">
    <property type="entry name" value="GAF"/>
    <property type="match status" value="1"/>
</dbReference>
<dbReference type="SMART" id="SM00052">
    <property type="entry name" value="EAL"/>
    <property type="match status" value="1"/>
</dbReference>
<dbReference type="InterPro" id="IPR029787">
    <property type="entry name" value="Nucleotide_cyclase"/>
</dbReference>
<evidence type="ECO:0000256" key="1">
    <source>
        <dbReference type="SAM" id="MobiDB-lite"/>
    </source>
</evidence>
<dbReference type="SMART" id="SM00267">
    <property type="entry name" value="GGDEF"/>
    <property type="match status" value="1"/>
</dbReference>
<dbReference type="InterPro" id="IPR052155">
    <property type="entry name" value="Biofilm_reg_signaling"/>
</dbReference>
<dbReference type="InParanoid" id="A0A545AKE3"/>
<comment type="caution">
    <text evidence="4">The sequence shown here is derived from an EMBL/GenBank/DDBJ whole genome shotgun (WGS) entry which is preliminary data.</text>
</comment>
<dbReference type="PROSITE" id="PS50887">
    <property type="entry name" value="GGDEF"/>
    <property type="match status" value="1"/>
</dbReference>
<keyword evidence="5" id="KW-1185">Reference proteome</keyword>
<evidence type="ECO:0000259" key="2">
    <source>
        <dbReference type="PROSITE" id="PS50883"/>
    </source>
</evidence>
<organism evidence="4 5">
    <name type="scientific">Cryptosporangium phraense</name>
    <dbReference type="NCBI Taxonomy" id="2593070"/>
    <lineage>
        <taxon>Bacteria</taxon>
        <taxon>Bacillati</taxon>
        <taxon>Actinomycetota</taxon>
        <taxon>Actinomycetes</taxon>
        <taxon>Cryptosporangiales</taxon>
        <taxon>Cryptosporangiaceae</taxon>
        <taxon>Cryptosporangium</taxon>
    </lineage>
</organism>
<dbReference type="Gene3D" id="3.30.70.270">
    <property type="match status" value="1"/>
</dbReference>
<dbReference type="PROSITE" id="PS50883">
    <property type="entry name" value="EAL"/>
    <property type="match status" value="1"/>
</dbReference>